<dbReference type="AlphaFoldDB" id="A0A2W1LHD6"/>
<proteinExistence type="inferred from homology"/>
<evidence type="ECO:0000256" key="2">
    <source>
        <dbReference type="ARBA" id="ARBA00022801"/>
    </source>
</evidence>
<dbReference type="InterPro" id="IPR017853">
    <property type="entry name" value="GH"/>
</dbReference>
<comment type="similarity">
    <text evidence="7">Belongs to the glycosyl hydrolase 5 (cellulase A) family.</text>
</comment>
<keyword evidence="3" id="KW-0136">Cellulose degradation</keyword>
<dbReference type="Pfam" id="PF00150">
    <property type="entry name" value="Cellulase"/>
    <property type="match status" value="1"/>
</dbReference>
<keyword evidence="11" id="KW-1185">Reference proteome</keyword>
<evidence type="ECO:0000259" key="9">
    <source>
        <dbReference type="Pfam" id="PF03442"/>
    </source>
</evidence>
<evidence type="ECO:0000256" key="6">
    <source>
        <dbReference type="ARBA" id="ARBA00023326"/>
    </source>
</evidence>
<evidence type="ECO:0000256" key="5">
    <source>
        <dbReference type="ARBA" id="ARBA00023295"/>
    </source>
</evidence>
<dbReference type="GO" id="GO:0004553">
    <property type="term" value="F:hydrolase activity, hydrolyzing O-glycosyl compounds"/>
    <property type="evidence" value="ECO:0007669"/>
    <property type="project" value="InterPro"/>
</dbReference>
<accession>A0A2W1LHD6</accession>
<dbReference type="InterPro" id="IPR005102">
    <property type="entry name" value="Carbo-bd_X2"/>
</dbReference>
<dbReference type="Gene3D" id="3.20.20.80">
    <property type="entry name" value="Glycosidases"/>
    <property type="match status" value="1"/>
</dbReference>
<evidence type="ECO:0000259" key="8">
    <source>
        <dbReference type="Pfam" id="PF00150"/>
    </source>
</evidence>
<protein>
    <recommendedName>
        <fullName evidence="12">Cellulase</fullName>
    </recommendedName>
</protein>
<keyword evidence="6" id="KW-0624">Polysaccharide degradation</keyword>
<dbReference type="Proteomes" id="UP000249522">
    <property type="component" value="Unassembled WGS sequence"/>
</dbReference>
<dbReference type="GO" id="GO:0030245">
    <property type="term" value="P:cellulose catabolic process"/>
    <property type="evidence" value="ECO:0007669"/>
    <property type="project" value="UniProtKB-KW"/>
</dbReference>
<dbReference type="Pfam" id="PF03442">
    <property type="entry name" value="CBM_X2"/>
    <property type="match status" value="1"/>
</dbReference>
<dbReference type="InterPro" id="IPR014756">
    <property type="entry name" value="Ig_E-set"/>
</dbReference>
<dbReference type="InterPro" id="IPR013783">
    <property type="entry name" value="Ig-like_fold"/>
</dbReference>
<evidence type="ECO:0000313" key="10">
    <source>
        <dbReference type="EMBL" id="PZD94462.1"/>
    </source>
</evidence>
<evidence type="ECO:0000313" key="11">
    <source>
        <dbReference type="Proteomes" id="UP000249522"/>
    </source>
</evidence>
<dbReference type="Gene3D" id="2.60.40.10">
    <property type="entry name" value="Immunoglobulins"/>
    <property type="match status" value="1"/>
</dbReference>
<dbReference type="InterPro" id="IPR001547">
    <property type="entry name" value="Glyco_hydro_5"/>
</dbReference>
<sequence>MLASFTAPNDPNVAVTVHYYPYQFASNSWNMPVWNTPENKASVAGIFKQLHDKYVAKGIPVILGEYAMMSDIVYWPEARFFMDNVNKEAYKNGITTMFWDDGWNSGFDRVNLKMKPDNYIKYILNAAQGIPNSFVWPGEFYIREGSPVTDITAALDLYGNTLTDVYNGTARLTRGMDYTVSGTTFTLKASYLNKILDASKLGQQAVLTFKFSQGADNEVNVIRYKPATVQPLLINKSQPFTGDLVVPFNYNGMKIKHAWAVDETGQPVDKVNNWTKYLEWGGDYTYDNKSTVTFRKDFANMFDRNATVTFEMWPSGT</sequence>
<evidence type="ECO:0008006" key="12">
    <source>
        <dbReference type="Google" id="ProtNLM"/>
    </source>
</evidence>
<feature type="domain" description="Glycoside hydrolase family 5" evidence="8">
    <location>
        <begin position="5"/>
        <end position="100"/>
    </location>
</feature>
<dbReference type="SUPFAM" id="SSF51445">
    <property type="entry name" value="(Trans)glycosidases"/>
    <property type="match status" value="1"/>
</dbReference>
<keyword evidence="4" id="KW-0119">Carbohydrate metabolism</keyword>
<gene>
    <name evidence="10" type="ORF">DNH61_18905</name>
</gene>
<evidence type="ECO:0000256" key="4">
    <source>
        <dbReference type="ARBA" id="ARBA00023277"/>
    </source>
</evidence>
<keyword evidence="2 7" id="KW-0378">Hydrolase</keyword>
<dbReference type="EMBL" id="QKRB01000053">
    <property type="protein sequence ID" value="PZD94462.1"/>
    <property type="molecule type" value="Genomic_DNA"/>
</dbReference>
<comment type="caution">
    <text evidence="10">The sequence shown here is derived from an EMBL/GenBank/DDBJ whole genome shotgun (WGS) entry which is preliminary data.</text>
</comment>
<keyword evidence="5 7" id="KW-0326">Glycosidase</keyword>
<evidence type="ECO:0000256" key="3">
    <source>
        <dbReference type="ARBA" id="ARBA00023001"/>
    </source>
</evidence>
<organism evidence="10 11">
    <name type="scientific">Paenibacillus sambharensis</name>
    <dbReference type="NCBI Taxonomy" id="1803190"/>
    <lineage>
        <taxon>Bacteria</taxon>
        <taxon>Bacillati</taxon>
        <taxon>Bacillota</taxon>
        <taxon>Bacilli</taxon>
        <taxon>Bacillales</taxon>
        <taxon>Paenibacillaceae</taxon>
        <taxon>Paenibacillus</taxon>
    </lineage>
</organism>
<reference evidence="10 11" key="1">
    <citation type="submission" date="2018-06" db="EMBL/GenBank/DDBJ databases">
        <title>Paenibacillus imtechensis sp. nov.</title>
        <authorList>
            <person name="Pinnaka A.K."/>
            <person name="Singh H."/>
            <person name="Kaur M."/>
        </authorList>
    </citation>
    <scope>NUCLEOTIDE SEQUENCE [LARGE SCALE GENOMIC DNA]</scope>
    <source>
        <strain evidence="10 11">SMB1</strain>
    </source>
</reference>
<name>A0A2W1LHD6_9BACL</name>
<evidence type="ECO:0000256" key="1">
    <source>
        <dbReference type="ARBA" id="ARBA00022729"/>
    </source>
</evidence>
<dbReference type="SUPFAM" id="SSF81296">
    <property type="entry name" value="E set domains"/>
    <property type="match status" value="1"/>
</dbReference>
<evidence type="ECO:0000256" key="7">
    <source>
        <dbReference type="RuleBase" id="RU361153"/>
    </source>
</evidence>
<feature type="domain" description="Carbohydrate binding X2" evidence="9">
    <location>
        <begin position="143"/>
        <end position="221"/>
    </location>
</feature>
<keyword evidence="1" id="KW-0732">Signal</keyword>